<dbReference type="Proteomes" id="UP001060104">
    <property type="component" value="Chromosome"/>
</dbReference>
<dbReference type="GeneID" id="69589342"/>
<evidence type="ECO:0000256" key="2">
    <source>
        <dbReference type="ARBA" id="ARBA00023125"/>
    </source>
</evidence>
<evidence type="ECO:0000313" key="11">
    <source>
        <dbReference type="Proteomes" id="UP000095606"/>
    </source>
</evidence>
<dbReference type="CDD" id="cd00338">
    <property type="entry name" value="Ser_Recombinase"/>
    <property type="match status" value="1"/>
</dbReference>
<dbReference type="InterPro" id="IPR006118">
    <property type="entry name" value="Recombinase_CS"/>
</dbReference>
<dbReference type="PROSITE" id="PS51737">
    <property type="entry name" value="RECOMBINASE_DNA_BIND"/>
    <property type="match status" value="1"/>
</dbReference>
<dbReference type="SUPFAM" id="SSF53041">
    <property type="entry name" value="Resolvase-like"/>
    <property type="match status" value="1"/>
</dbReference>
<dbReference type="InterPro" id="IPR006119">
    <property type="entry name" value="Resolv_N"/>
</dbReference>
<name>A0A174UE97_9BACE</name>
<dbReference type="GO" id="GO:0000150">
    <property type="term" value="F:DNA strand exchange activity"/>
    <property type="evidence" value="ECO:0007669"/>
    <property type="project" value="InterPro"/>
</dbReference>
<dbReference type="AlphaFoldDB" id="A0A174UE97"/>
<keyword evidence="3" id="KW-0233">DNA recombination</keyword>
<evidence type="ECO:0000313" key="10">
    <source>
        <dbReference type="EMBL" id="UVQ77168.1"/>
    </source>
</evidence>
<evidence type="ECO:0000313" key="9">
    <source>
        <dbReference type="EMBL" id="CUQ20622.1"/>
    </source>
</evidence>
<dbReference type="InterPro" id="IPR050639">
    <property type="entry name" value="SSR_resolvase"/>
</dbReference>
<gene>
    <name evidence="9" type="ORF">ERS852461_04561</name>
    <name evidence="10" type="ORF">NXY30_12710</name>
</gene>
<dbReference type="Gene3D" id="3.90.1750.20">
    <property type="entry name" value="Putative Large Serine Recombinase, Chain B, Domain 2"/>
    <property type="match status" value="1"/>
</dbReference>
<evidence type="ECO:0000259" key="8">
    <source>
        <dbReference type="PROSITE" id="PS51737"/>
    </source>
</evidence>
<dbReference type="InterPro" id="IPR036162">
    <property type="entry name" value="Resolvase-like_N_sf"/>
</dbReference>
<organism evidence="9 11">
    <name type="scientific">Bacteroides faecis</name>
    <dbReference type="NCBI Taxonomy" id="674529"/>
    <lineage>
        <taxon>Bacteria</taxon>
        <taxon>Pseudomonadati</taxon>
        <taxon>Bacteroidota</taxon>
        <taxon>Bacteroidia</taxon>
        <taxon>Bacteroidales</taxon>
        <taxon>Bacteroidaceae</taxon>
        <taxon>Bacteroides</taxon>
    </lineage>
</organism>
<dbReference type="RefSeq" id="WP_055271376.1">
    <property type="nucleotide sequence ID" value="NZ_CAXKYA010000034.1"/>
</dbReference>
<evidence type="ECO:0000256" key="4">
    <source>
        <dbReference type="PIRSR" id="PIRSR606118-50"/>
    </source>
</evidence>
<dbReference type="Pfam" id="PF07508">
    <property type="entry name" value="Recombinase"/>
    <property type="match status" value="1"/>
</dbReference>
<dbReference type="PANTHER" id="PTHR30461">
    <property type="entry name" value="DNA-INVERTASE FROM LAMBDOID PROPHAGE"/>
    <property type="match status" value="1"/>
</dbReference>
<dbReference type="SMART" id="SM00857">
    <property type="entry name" value="Resolvase"/>
    <property type="match status" value="1"/>
</dbReference>
<evidence type="ECO:0000256" key="5">
    <source>
        <dbReference type="PROSITE-ProRule" id="PRU10137"/>
    </source>
</evidence>
<dbReference type="Proteomes" id="UP000095606">
    <property type="component" value="Unassembled WGS sequence"/>
</dbReference>
<keyword evidence="1" id="KW-0229">DNA integration</keyword>
<reference evidence="10" key="2">
    <citation type="submission" date="2022-08" db="EMBL/GenBank/DDBJ databases">
        <title>Genome Sequencing of Bacteroides fragilis Group Isolates with Nanopore Technology.</title>
        <authorList>
            <person name="Tisza M.J."/>
            <person name="Smith D."/>
            <person name="Dekker J.P."/>
        </authorList>
    </citation>
    <scope>NUCLEOTIDE SEQUENCE</scope>
    <source>
        <strain evidence="10">BFG-527</strain>
    </source>
</reference>
<feature type="coiled-coil region" evidence="6">
    <location>
        <begin position="368"/>
        <end position="453"/>
    </location>
</feature>
<evidence type="ECO:0000256" key="1">
    <source>
        <dbReference type="ARBA" id="ARBA00022908"/>
    </source>
</evidence>
<keyword evidence="6" id="KW-0175">Coiled coil</keyword>
<accession>A0A174UE97</accession>
<dbReference type="InterPro" id="IPR011109">
    <property type="entry name" value="DNA_bind_recombinase_dom"/>
</dbReference>
<dbReference type="Pfam" id="PF00239">
    <property type="entry name" value="Resolvase"/>
    <property type="match status" value="1"/>
</dbReference>
<sequence>MNHKKAIAYIRVSTTHQDVERQRIKFKEYCKNNNLQANEEIIDFGISGAKSDRPGYLRLQALTGKDADILVVSELSRLSRQEEILETINIIQNIVYNGLSLIFLDAPSKVYEAHSTLDITELIILLVGAFRAAQDRKEIKRKNQEGKQALLSQNPYAVVDAKIPYGYNAIYNPNGSRPKKILIENEEEVANVKKIFQLALEGYSLGKIAKYFNNRNILFRGNFVTRQLLSVLVRNILYKGIRRRIHSFDRKDNPNIIENKITPIISESDFERVNQMLKDNHKFCSTGNNYFNTLRGIIKCRCGRGMMVKDKGYASGIKKMVYRCNDVSAKDNPIHCQYKDEISYQFTNEVIFNVFKYIHNTDEIFIFMAKTEQKIYEIDEEIKGIERKIENKNIEIESLNKDNKRLIERYIHAKSQSIANAIQDEQLTIENKIHKLEDEISHCNKEKVKLITNKESLINYIDTEELSSLGNEERAELFKKHLEKVIYLPVTLMQGFYIITFKSKMQRIVAIRKTAKSPIAAILPDGYTVDMNTKLITEYYQSIQTGGCSYPISSSFKQLTIQEYFKKLPQIGNLGILEIDYSYRKGK</sequence>
<evidence type="ECO:0000256" key="6">
    <source>
        <dbReference type="SAM" id="Coils"/>
    </source>
</evidence>
<dbReference type="Gene3D" id="3.40.50.1390">
    <property type="entry name" value="Resolvase, N-terminal catalytic domain"/>
    <property type="match status" value="1"/>
</dbReference>
<evidence type="ECO:0000313" key="12">
    <source>
        <dbReference type="Proteomes" id="UP001060104"/>
    </source>
</evidence>
<dbReference type="GO" id="GO:0015074">
    <property type="term" value="P:DNA integration"/>
    <property type="evidence" value="ECO:0007669"/>
    <property type="project" value="UniProtKB-KW"/>
</dbReference>
<feature type="domain" description="Recombinase" evidence="8">
    <location>
        <begin position="164"/>
        <end position="283"/>
    </location>
</feature>
<dbReference type="EMBL" id="CP103141">
    <property type="protein sequence ID" value="UVQ77168.1"/>
    <property type="molecule type" value="Genomic_DNA"/>
</dbReference>
<dbReference type="PROSITE" id="PS51736">
    <property type="entry name" value="RECOMBINASES_3"/>
    <property type="match status" value="1"/>
</dbReference>
<dbReference type="GO" id="GO:0003677">
    <property type="term" value="F:DNA binding"/>
    <property type="evidence" value="ECO:0007669"/>
    <property type="project" value="UniProtKB-KW"/>
</dbReference>
<evidence type="ECO:0000256" key="3">
    <source>
        <dbReference type="ARBA" id="ARBA00023172"/>
    </source>
</evidence>
<dbReference type="PANTHER" id="PTHR30461:SF2">
    <property type="entry name" value="SERINE RECOMBINASE PINE-RELATED"/>
    <property type="match status" value="1"/>
</dbReference>
<feature type="domain" description="Resolvase/invertase-type recombinase catalytic" evidence="7">
    <location>
        <begin position="5"/>
        <end position="154"/>
    </location>
</feature>
<reference evidence="9 11" key="1">
    <citation type="submission" date="2015-09" db="EMBL/GenBank/DDBJ databases">
        <authorList>
            <consortium name="Pathogen Informatics"/>
        </authorList>
    </citation>
    <scope>NUCLEOTIDE SEQUENCE [LARGE SCALE GENOMIC DNA]</scope>
    <source>
        <strain evidence="9 11">2789STDY5834846</strain>
    </source>
</reference>
<protein>
    <submittedName>
        <fullName evidence="10">Recombinase family protein</fullName>
    </submittedName>
    <submittedName>
        <fullName evidence="9">Site-specific recombinase</fullName>
    </submittedName>
</protein>
<dbReference type="InterPro" id="IPR038109">
    <property type="entry name" value="DNA_bind_recomb_sf"/>
</dbReference>
<keyword evidence="2" id="KW-0238">DNA-binding</keyword>
<feature type="active site" description="O-(5'-phospho-DNA)-serine intermediate" evidence="4 5">
    <location>
        <position position="13"/>
    </location>
</feature>
<proteinExistence type="predicted"/>
<keyword evidence="12" id="KW-1185">Reference proteome</keyword>
<evidence type="ECO:0000259" key="7">
    <source>
        <dbReference type="PROSITE" id="PS51736"/>
    </source>
</evidence>
<dbReference type="EMBL" id="CZAE01000030">
    <property type="protein sequence ID" value="CUQ20622.1"/>
    <property type="molecule type" value="Genomic_DNA"/>
</dbReference>
<dbReference type="PROSITE" id="PS00397">
    <property type="entry name" value="RECOMBINASES_1"/>
    <property type="match status" value="1"/>
</dbReference>